<keyword evidence="12" id="KW-1185">Reference proteome</keyword>
<dbReference type="GO" id="GO:0000978">
    <property type="term" value="F:RNA polymerase II cis-regulatory region sequence-specific DNA binding"/>
    <property type="evidence" value="ECO:0007669"/>
    <property type="project" value="TreeGrafter"/>
</dbReference>
<evidence type="ECO:0000256" key="9">
    <source>
        <dbReference type="ARBA" id="ARBA00025958"/>
    </source>
</evidence>
<gene>
    <name evidence="11" type="ORF">OFUS_LOCUS20714</name>
</gene>
<evidence type="ECO:0000256" key="3">
    <source>
        <dbReference type="ARBA" id="ARBA00013634"/>
    </source>
</evidence>
<dbReference type="AlphaFoldDB" id="A0A8J1XTE7"/>
<dbReference type="GO" id="GO:0042795">
    <property type="term" value="P:snRNA transcription by RNA polymerase II"/>
    <property type="evidence" value="ECO:0007669"/>
    <property type="project" value="TreeGrafter"/>
</dbReference>
<comment type="subcellular location">
    <subcellularLocation>
        <location evidence="1">Nucleus</location>
    </subcellularLocation>
</comment>
<proteinExistence type="inferred from homology"/>
<keyword evidence="4" id="KW-0805">Transcription regulation</keyword>
<sequence length="390" mass="44997">MYCSFLLCNMDPVQTSQVVNVGQFLTEFNEVITEDDLKHKAESEESIYISKEMNLSEEMRAELQSVCGLSTLECEAEKAYKATNEVDIMLSSVPKDTCLQTLKFQAQELQKRTSPSYYTSSVGAMKYKKLDVNLTLSDRMPPVSDNPEFVKTPEALLRVRVYQPYFPSSSRLALEHEYWVLGHQCLTELRDKIRCVADLTIEKLEEGDFSDNIDVSKEGEPTAQEVFPSGFFYIEGVFYNDMRKDDAKDYSKTIMDWAKDPSRGIGPFTSKKMEATTFYDLDLKIGQPYVYCHQGDCEHLIVFSDLRLVHPTDCQDVRMYPLTMTFTRKYRTQCRACTTSTAKWVVKESPLAPDDPCFFCDTCFRALHYDRNNKKVVQFKAYPFFDKVMI</sequence>
<evidence type="ECO:0000256" key="5">
    <source>
        <dbReference type="ARBA" id="ARBA00023125"/>
    </source>
</evidence>
<organism evidence="11 12">
    <name type="scientific">Owenia fusiformis</name>
    <name type="common">Polychaete worm</name>
    <dbReference type="NCBI Taxonomy" id="6347"/>
    <lineage>
        <taxon>Eukaryota</taxon>
        <taxon>Metazoa</taxon>
        <taxon>Spiralia</taxon>
        <taxon>Lophotrochozoa</taxon>
        <taxon>Annelida</taxon>
        <taxon>Polychaeta</taxon>
        <taxon>Sedentaria</taxon>
        <taxon>Canalipalpata</taxon>
        <taxon>Sabellida</taxon>
        <taxon>Oweniida</taxon>
        <taxon>Oweniidae</taxon>
        <taxon>Owenia</taxon>
    </lineage>
</organism>
<dbReference type="GO" id="GO:0042796">
    <property type="term" value="P:snRNA transcription by RNA polymerase III"/>
    <property type="evidence" value="ECO:0007669"/>
    <property type="project" value="TreeGrafter"/>
</dbReference>
<evidence type="ECO:0000256" key="2">
    <source>
        <dbReference type="ARBA" id="ARBA00010410"/>
    </source>
</evidence>
<keyword evidence="7" id="KW-0539">Nucleus</keyword>
<reference evidence="11" key="1">
    <citation type="submission" date="2022-03" db="EMBL/GenBank/DDBJ databases">
        <authorList>
            <person name="Martin C."/>
        </authorList>
    </citation>
    <scope>NUCLEOTIDE SEQUENCE</scope>
</reference>
<keyword evidence="5" id="KW-0238">DNA-binding</keyword>
<dbReference type="Proteomes" id="UP000749559">
    <property type="component" value="Unassembled WGS sequence"/>
</dbReference>
<dbReference type="EMBL" id="CAIIXF020000010">
    <property type="protein sequence ID" value="CAH1796287.1"/>
    <property type="molecule type" value="Genomic_DNA"/>
</dbReference>
<evidence type="ECO:0000256" key="8">
    <source>
        <dbReference type="ARBA" id="ARBA00025193"/>
    </source>
</evidence>
<evidence type="ECO:0000313" key="11">
    <source>
        <dbReference type="EMBL" id="CAH1796287.1"/>
    </source>
</evidence>
<dbReference type="GO" id="GO:0005634">
    <property type="term" value="C:nucleus"/>
    <property type="evidence" value="ECO:0007669"/>
    <property type="project" value="UniProtKB-SubCell"/>
</dbReference>
<evidence type="ECO:0000256" key="7">
    <source>
        <dbReference type="ARBA" id="ARBA00023242"/>
    </source>
</evidence>
<evidence type="ECO:0000256" key="4">
    <source>
        <dbReference type="ARBA" id="ARBA00023015"/>
    </source>
</evidence>
<dbReference type="GO" id="GO:0019185">
    <property type="term" value="C:snRNA-activating protein complex"/>
    <property type="evidence" value="ECO:0007669"/>
    <property type="project" value="TreeGrafter"/>
</dbReference>
<evidence type="ECO:0000256" key="10">
    <source>
        <dbReference type="ARBA" id="ARBA00029606"/>
    </source>
</evidence>
<dbReference type="PANTHER" id="PTHR13421:SF16">
    <property type="entry name" value="SNRNA-ACTIVATING PROTEIN COMPLEX SUBUNIT 3"/>
    <property type="match status" value="1"/>
</dbReference>
<evidence type="ECO:0000256" key="1">
    <source>
        <dbReference type="ARBA" id="ARBA00004123"/>
    </source>
</evidence>
<dbReference type="Pfam" id="PF12251">
    <property type="entry name" value="SNAPC3"/>
    <property type="match status" value="1"/>
</dbReference>
<evidence type="ECO:0000256" key="6">
    <source>
        <dbReference type="ARBA" id="ARBA00023163"/>
    </source>
</evidence>
<protein>
    <recommendedName>
        <fullName evidence="3">snRNA-activating protein complex subunit 3</fullName>
    </recommendedName>
    <alternativeName>
        <fullName evidence="10">Small nuclear RNA-activating complex polypeptide 3</fullName>
    </alternativeName>
</protein>
<comment type="function">
    <text evidence="8">Part of the SNAPc complex required for the transcription of both RNA polymerase II and III small-nuclear RNA genes. Binds to the proximal sequence element (PSE), a non-TATA-box basal promoter element common to these 2 types of genes. Recruits TBP and BRF2 to the U6 snRNA TATA box.</text>
</comment>
<keyword evidence="6" id="KW-0804">Transcription</keyword>
<comment type="similarity">
    <text evidence="2">Belongs to the SNAPC3/SRD2 family.</text>
</comment>
<name>A0A8J1XTE7_OWEFU</name>
<dbReference type="OrthoDB" id="46583at2759"/>
<comment type="caution">
    <text evidence="11">The sequence shown here is derived from an EMBL/GenBank/DDBJ whole genome shotgun (WGS) entry which is preliminary data.</text>
</comment>
<comment type="subunit">
    <text evidence="9">Part of the SNAPc complex composed of 5 subunits: SNAPC1, SNAPC2, SNAPC3, SNAPC4 and SNAPC5. SNAPC3 interacts with SNAPC1.</text>
</comment>
<dbReference type="InterPro" id="IPR022042">
    <property type="entry name" value="snRNA-activating_su3"/>
</dbReference>
<dbReference type="PANTHER" id="PTHR13421">
    <property type="entry name" value="SNRNA-ACTIVATING PROTEIN COMPLEX SUBUNIT 3"/>
    <property type="match status" value="1"/>
</dbReference>
<evidence type="ECO:0000313" key="12">
    <source>
        <dbReference type="Proteomes" id="UP000749559"/>
    </source>
</evidence>
<accession>A0A8J1XTE7</accession>
<dbReference type="GO" id="GO:0001006">
    <property type="term" value="F:RNA polymerase III type 3 promoter sequence-specific DNA binding"/>
    <property type="evidence" value="ECO:0007669"/>
    <property type="project" value="TreeGrafter"/>
</dbReference>
<dbReference type="GO" id="GO:0001046">
    <property type="term" value="F:core promoter sequence-specific DNA binding"/>
    <property type="evidence" value="ECO:0007669"/>
    <property type="project" value="TreeGrafter"/>
</dbReference>
<dbReference type="GO" id="GO:0003681">
    <property type="term" value="F:bent DNA binding"/>
    <property type="evidence" value="ECO:0007669"/>
    <property type="project" value="TreeGrafter"/>
</dbReference>